<dbReference type="InterPro" id="IPR025110">
    <property type="entry name" value="AMP-bd_C"/>
</dbReference>
<dbReference type="PROSITE" id="PS00455">
    <property type="entry name" value="AMP_BINDING"/>
    <property type="match status" value="1"/>
</dbReference>
<evidence type="ECO:0000256" key="1">
    <source>
        <dbReference type="ARBA" id="ARBA00006432"/>
    </source>
</evidence>
<proteinExistence type="inferred from homology"/>
<evidence type="ECO:0000313" key="7">
    <source>
        <dbReference type="EMBL" id="BBE33240.1"/>
    </source>
</evidence>
<dbReference type="GO" id="GO:0005886">
    <property type="term" value="C:plasma membrane"/>
    <property type="evidence" value="ECO:0007669"/>
    <property type="project" value="TreeGrafter"/>
</dbReference>
<evidence type="ECO:0000259" key="5">
    <source>
        <dbReference type="Pfam" id="PF00501"/>
    </source>
</evidence>
<organism evidence="7 8">
    <name type="scientific">Sphingosinicella microcystinivorans</name>
    <dbReference type="NCBI Taxonomy" id="335406"/>
    <lineage>
        <taxon>Bacteria</taxon>
        <taxon>Pseudomonadati</taxon>
        <taxon>Pseudomonadota</taxon>
        <taxon>Alphaproteobacteria</taxon>
        <taxon>Sphingomonadales</taxon>
        <taxon>Sphingosinicellaceae</taxon>
        <taxon>Sphingosinicella</taxon>
    </lineage>
</organism>
<keyword evidence="2 7" id="KW-0436">Ligase</keyword>
<dbReference type="Gene3D" id="3.30.300.30">
    <property type="match status" value="1"/>
</dbReference>
<protein>
    <submittedName>
        <fullName evidence="7">ATP-dependent acyl-CoA ligase</fullName>
    </submittedName>
</protein>
<dbReference type="SUPFAM" id="SSF56801">
    <property type="entry name" value="Acetyl-CoA synthetase-like"/>
    <property type="match status" value="1"/>
</dbReference>
<dbReference type="GO" id="GO:0004467">
    <property type="term" value="F:long-chain fatty acid-CoA ligase activity"/>
    <property type="evidence" value="ECO:0007669"/>
    <property type="project" value="TreeGrafter"/>
</dbReference>
<dbReference type="EMBL" id="AP018711">
    <property type="protein sequence ID" value="BBE33240.1"/>
    <property type="molecule type" value="Genomic_DNA"/>
</dbReference>
<dbReference type="InterPro" id="IPR042099">
    <property type="entry name" value="ANL_N_sf"/>
</dbReference>
<accession>A0AAD1D3Z4</accession>
<dbReference type="InterPro" id="IPR045851">
    <property type="entry name" value="AMP-bd_C_sf"/>
</dbReference>
<keyword evidence="3" id="KW-0547">Nucleotide-binding</keyword>
<dbReference type="RefSeq" id="WP_121053309.1">
    <property type="nucleotide sequence ID" value="NZ_RBWX01000011.1"/>
</dbReference>
<dbReference type="CDD" id="cd05934">
    <property type="entry name" value="FACL_DitJ_like"/>
    <property type="match status" value="1"/>
</dbReference>
<dbReference type="Proteomes" id="UP000275727">
    <property type="component" value="Chromosome"/>
</dbReference>
<name>A0AAD1D3Z4_SPHMI</name>
<evidence type="ECO:0000256" key="3">
    <source>
        <dbReference type="ARBA" id="ARBA00022741"/>
    </source>
</evidence>
<keyword evidence="4" id="KW-0067">ATP-binding</keyword>
<dbReference type="InterPro" id="IPR020845">
    <property type="entry name" value="AMP-binding_CS"/>
</dbReference>
<gene>
    <name evidence="7" type="ORF">SmB9_08980</name>
</gene>
<dbReference type="Pfam" id="PF00501">
    <property type="entry name" value="AMP-binding"/>
    <property type="match status" value="1"/>
</dbReference>
<dbReference type="Gene3D" id="3.40.50.12780">
    <property type="entry name" value="N-terminal domain of ligase-like"/>
    <property type="match status" value="1"/>
</dbReference>
<feature type="domain" description="AMP-dependent synthetase/ligase" evidence="5">
    <location>
        <begin position="19"/>
        <end position="380"/>
    </location>
</feature>
<dbReference type="PANTHER" id="PTHR43107:SF15">
    <property type="entry name" value="FATTY ACID TRANSPORT PROTEIN 3, ISOFORM A"/>
    <property type="match status" value="1"/>
</dbReference>
<comment type="similarity">
    <text evidence="1">Belongs to the ATP-dependent AMP-binding enzyme family.</text>
</comment>
<sequence length="538" mass="59135">MPVDMLANVAERTVHGLLKQRAAERPNDPFLHFEGTDFTFGALNDAAARVAGGFAALGIGRGDKVAIMMGNRPEFLISWFALSQLGAIEVPINTAHRGTLLHYMLDQADCSLLILEGAFQVRLQDIAADLPKLRTIVLLDGAGLDGISQQVVGFSALQNAAPLGDAPLVGPADPVAVMFTSGTTGPSKGAVLPQNYVLMQAAIIAEGCRYTPEDCLYNALPLFHGNAQFLSTIPALLSGARMVLARRFSASAFWDEVRTYNCTAFNYIGGILPILWKAPPSPDDANNSLRLMMGAGAPKDLFEAFETRFGVRLVEGYGMSEIGIPLNNSIDHRRPGCCGQPLPQYQVRLVDDDGADVPDDMPGELLIRPNAMNSMMLEYYRMPEKTVEAWRDLWFHTGDYLKRDSDGYYYFVDRKKDALRRRGENISSYEVERGVNAHPAVLESAAVAVASELGEDEVMICLTLRPGQSLEPIELMRHCLRQMARFMVPRYVRILASLPKTPTERVQKYALRAEGVTPDTYDREADPAWHALLKDAAA</sequence>
<evidence type="ECO:0000259" key="6">
    <source>
        <dbReference type="Pfam" id="PF13193"/>
    </source>
</evidence>
<dbReference type="KEGG" id="smic:SmB9_08980"/>
<dbReference type="GO" id="GO:0005524">
    <property type="term" value="F:ATP binding"/>
    <property type="evidence" value="ECO:0007669"/>
    <property type="project" value="UniProtKB-KW"/>
</dbReference>
<dbReference type="GO" id="GO:0044539">
    <property type="term" value="P:long-chain fatty acid import into cell"/>
    <property type="evidence" value="ECO:0007669"/>
    <property type="project" value="TreeGrafter"/>
</dbReference>
<dbReference type="InterPro" id="IPR000873">
    <property type="entry name" value="AMP-dep_synth/lig_dom"/>
</dbReference>
<evidence type="ECO:0000256" key="2">
    <source>
        <dbReference type="ARBA" id="ARBA00022598"/>
    </source>
</evidence>
<feature type="domain" description="AMP-binding enzyme C-terminal" evidence="6">
    <location>
        <begin position="430"/>
        <end position="503"/>
    </location>
</feature>
<evidence type="ECO:0000256" key="4">
    <source>
        <dbReference type="ARBA" id="ARBA00022840"/>
    </source>
</evidence>
<dbReference type="AlphaFoldDB" id="A0AAD1D3Z4"/>
<dbReference type="GO" id="GO:0005324">
    <property type="term" value="F:long-chain fatty acid transmembrane transporter activity"/>
    <property type="evidence" value="ECO:0007669"/>
    <property type="project" value="TreeGrafter"/>
</dbReference>
<dbReference type="Pfam" id="PF13193">
    <property type="entry name" value="AMP-binding_C"/>
    <property type="match status" value="1"/>
</dbReference>
<reference evidence="7 8" key="1">
    <citation type="submission" date="2018-06" db="EMBL/GenBank/DDBJ databases">
        <title>Complete Genome Sequence of the Microcystin-Degrading Bacterium Sphingosinicella microcystinivorans Strain B-9.</title>
        <authorList>
            <person name="Jin H."/>
            <person name="Nishizawa T."/>
            <person name="Guo Y."/>
            <person name="Nishizawa A."/>
            <person name="Park H."/>
            <person name="Kato H."/>
            <person name="Tsuji K."/>
            <person name="Harada K."/>
        </authorList>
    </citation>
    <scope>NUCLEOTIDE SEQUENCE [LARGE SCALE GENOMIC DNA]</scope>
    <source>
        <strain evidence="7 8">B9</strain>
    </source>
</reference>
<evidence type="ECO:0000313" key="8">
    <source>
        <dbReference type="Proteomes" id="UP000275727"/>
    </source>
</evidence>
<dbReference type="PANTHER" id="PTHR43107">
    <property type="entry name" value="LONG-CHAIN FATTY ACID TRANSPORT PROTEIN"/>
    <property type="match status" value="1"/>
</dbReference>